<dbReference type="PANTHER" id="PTHR43065:SF50">
    <property type="entry name" value="HISTIDINE KINASE"/>
    <property type="match status" value="1"/>
</dbReference>
<organism evidence="11 12">
    <name type="scientific">Mastigocoleus testarum BC008</name>
    <dbReference type="NCBI Taxonomy" id="371196"/>
    <lineage>
        <taxon>Bacteria</taxon>
        <taxon>Bacillati</taxon>
        <taxon>Cyanobacteriota</taxon>
        <taxon>Cyanophyceae</taxon>
        <taxon>Nostocales</taxon>
        <taxon>Hapalosiphonaceae</taxon>
        <taxon>Mastigocoleus</taxon>
    </lineage>
</organism>
<dbReference type="EC" id="2.7.13.3" evidence="3"/>
<dbReference type="InterPro" id="IPR003661">
    <property type="entry name" value="HisK_dim/P_dom"/>
</dbReference>
<dbReference type="PROSITE" id="PS50885">
    <property type="entry name" value="HAMP"/>
    <property type="match status" value="1"/>
</dbReference>
<gene>
    <name evidence="11" type="ORF">BC008_23600</name>
</gene>
<keyword evidence="12" id="KW-1185">Reference proteome</keyword>
<evidence type="ECO:0000256" key="7">
    <source>
        <dbReference type="ARBA" id="ARBA00023012"/>
    </source>
</evidence>
<dbReference type="InterPro" id="IPR004358">
    <property type="entry name" value="Sig_transdc_His_kin-like_C"/>
</dbReference>
<keyword evidence="7" id="KW-0902">Two-component regulatory system</keyword>
<dbReference type="Gene3D" id="3.30.450.20">
    <property type="entry name" value="PAS domain"/>
    <property type="match status" value="1"/>
</dbReference>
<dbReference type="Gene3D" id="3.30.565.10">
    <property type="entry name" value="Histidine kinase-like ATPase, C-terminal domain"/>
    <property type="match status" value="1"/>
</dbReference>
<name>A0A0V7ZN43_9CYAN</name>
<dbReference type="PANTHER" id="PTHR43065">
    <property type="entry name" value="SENSOR HISTIDINE KINASE"/>
    <property type="match status" value="1"/>
</dbReference>
<reference evidence="11 12" key="1">
    <citation type="journal article" date="2015" name="Genome Announc.">
        <title>Draft Genome of the Euendolithic (true boring) Cyanobacterium Mastigocoleus testarum strain BC008.</title>
        <authorList>
            <person name="Guida B.S."/>
            <person name="Garcia-Pichel F."/>
        </authorList>
    </citation>
    <scope>NUCLEOTIDE SEQUENCE [LARGE SCALE GENOMIC DNA]</scope>
    <source>
        <strain evidence="11 12">BC008</strain>
    </source>
</reference>
<comment type="subcellular location">
    <subcellularLocation>
        <location evidence="2">Membrane</location>
    </subcellularLocation>
</comment>
<sequence length="695" mass="77998">MLLVFLPVTLIPLAIAGILGGVITYQRSSEQKETQLHDRAIIVAELTSKKLEFESAILQTAAADPLLINAFRNASKQVKQEGLEKKSITELENQFKDNKVLNVNQLLNSYLQRLVKIGSFTNVFFTEQYGFNIASSKPTPDLIQRNETWWKQAKKLEDSETFITPPHPHKSVHNLYFDLINKIVDPKTGEFLGVITAGYRTKDLNFLAEELHKIELLGSEHLQIISFADEKNPMVVTTMNYAKNNKKLNSTKLANITSQKVLGGDVLLQHAIRYQSRPQNGGPYTTSLVYNHRRFTLARVPGRNWIVVASIELAEIHKSAKQILLMFGLIFLALATVTSIIIVKFSHSLSDPLNLLTITARKVTEICDFSLRVPVTTQDEVGILAIHFNRLIRWIEKYIHELQETQAQLIHSEKMSSLGQMLAGIVHEINNPVNFVHGNIQHADQYSQDLLNLIQIYQENCPNLSSEVQERIEDIDPDFVSRDFPKLLNSMQVGTERIIGIVNSLRTFSRLDEADVKQADIHGGIDSTLVILQNRLKDSKSSSTIQIIKDYGNIPPVECCPGQINQVFMNILANAIDAFKESLQPKNANCTEAVKNQEKPKIALRTRQEGKNCIITISDNGSGMSPQVQRRIFDPFFTTKSVGQGTGLGLSISYKIVVEKHKGKLECDSVLGRGTKFTITLPIEAAIESQEKLLI</sequence>
<dbReference type="InterPro" id="IPR005467">
    <property type="entry name" value="His_kinase_dom"/>
</dbReference>
<dbReference type="GO" id="GO:0000155">
    <property type="term" value="F:phosphorelay sensor kinase activity"/>
    <property type="evidence" value="ECO:0007669"/>
    <property type="project" value="InterPro"/>
</dbReference>
<keyword evidence="8" id="KW-0472">Membrane</keyword>
<dbReference type="SMART" id="SM00388">
    <property type="entry name" value="HisKA"/>
    <property type="match status" value="1"/>
</dbReference>
<dbReference type="Gene3D" id="6.10.340.10">
    <property type="match status" value="1"/>
</dbReference>
<dbReference type="EMBL" id="LMTZ01000101">
    <property type="protein sequence ID" value="KST65965.1"/>
    <property type="molecule type" value="Genomic_DNA"/>
</dbReference>
<comment type="catalytic activity">
    <reaction evidence="1">
        <text>ATP + protein L-histidine = ADP + protein N-phospho-L-histidine.</text>
        <dbReference type="EC" id="2.7.13.3"/>
    </reaction>
</comment>
<protein>
    <recommendedName>
        <fullName evidence="3">histidine kinase</fullName>
        <ecNumber evidence="3">2.7.13.3</ecNumber>
    </recommendedName>
</protein>
<dbReference type="CDD" id="cd00082">
    <property type="entry name" value="HisKA"/>
    <property type="match status" value="1"/>
</dbReference>
<evidence type="ECO:0000256" key="4">
    <source>
        <dbReference type="ARBA" id="ARBA00022553"/>
    </source>
</evidence>
<dbReference type="OrthoDB" id="9772100at2"/>
<dbReference type="SMART" id="SM00387">
    <property type="entry name" value="HATPase_c"/>
    <property type="match status" value="1"/>
</dbReference>
<evidence type="ECO:0000256" key="8">
    <source>
        <dbReference type="SAM" id="Phobius"/>
    </source>
</evidence>
<evidence type="ECO:0000256" key="2">
    <source>
        <dbReference type="ARBA" id="ARBA00004370"/>
    </source>
</evidence>
<dbReference type="PROSITE" id="PS50109">
    <property type="entry name" value="HIS_KIN"/>
    <property type="match status" value="1"/>
</dbReference>
<feature type="transmembrane region" description="Helical" evidence="8">
    <location>
        <begin position="323"/>
        <end position="343"/>
    </location>
</feature>
<dbReference type="InterPro" id="IPR036890">
    <property type="entry name" value="HATPase_C_sf"/>
</dbReference>
<dbReference type="Gene3D" id="1.10.287.130">
    <property type="match status" value="1"/>
</dbReference>
<dbReference type="SMART" id="SM00304">
    <property type="entry name" value="HAMP"/>
    <property type="match status" value="1"/>
</dbReference>
<evidence type="ECO:0000313" key="12">
    <source>
        <dbReference type="Proteomes" id="UP000053372"/>
    </source>
</evidence>
<feature type="domain" description="Histidine kinase" evidence="9">
    <location>
        <begin position="424"/>
        <end position="685"/>
    </location>
</feature>
<evidence type="ECO:0000259" key="9">
    <source>
        <dbReference type="PROSITE" id="PS50109"/>
    </source>
</evidence>
<dbReference type="InterPro" id="IPR003594">
    <property type="entry name" value="HATPase_dom"/>
</dbReference>
<dbReference type="Proteomes" id="UP000053372">
    <property type="component" value="Unassembled WGS sequence"/>
</dbReference>
<keyword evidence="5" id="KW-0808">Transferase</keyword>
<dbReference type="AlphaFoldDB" id="A0A0V7ZN43"/>
<keyword evidence="8" id="KW-0812">Transmembrane</keyword>
<evidence type="ECO:0000256" key="1">
    <source>
        <dbReference type="ARBA" id="ARBA00000085"/>
    </source>
</evidence>
<dbReference type="CDD" id="cd06225">
    <property type="entry name" value="HAMP"/>
    <property type="match status" value="1"/>
</dbReference>
<dbReference type="Pfam" id="PF00672">
    <property type="entry name" value="HAMP"/>
    <property type="match status" value="1"/>
</dbReference>
<dbReference type="InterPro" id="IPR003660">
    <property type="entry name" value="HAMP_dom"/>
</dbReference>
<comment type="caution">
    <text evidence="11">The sequence shown here is derived from an EMBL/GenBank/DDBJ whole genome shotgun (WGS) entry which is preliminary data.</text>
</comment>
<dbReference type="PRINTS" id="PR00344">
    <property type="entry name" value="BCTRLSENSOR"/>
</dbReference>
<evidence type="ECO:0000256" key="3">
    <source>
        <dbReference type="ARBA" id="ARBA00012438"/>
    </source>
</evidence>
<keyword evidence="6" id="KW-0418">Kinase</keyword>
<evidence type="ECO:0000256" key="6">
    <source>
        <dbReference type="ARBA" id="ARBA00022777"/>
    </source>
</evidence>
<keyword evidence="8" id="KW-1133">Transmembrane helix</keyword>
<accession>A0A0V7ZN43</accession>
<keyword evidence="4" id="KW-0597">Phosphoprotein</keyword>
<dbReference type="InterPro" id="IPR036097">
    <property type="entry name" value="HisK_dim/P_sf"/>
</dbReference>
<proteinExistence type="predicted"/>
<dbReference type="SUPFAM" id="SSF55874">
    <property type="entry name" value="ATPase domain of HSP90 chaperone/DNA topoisomerase II/histidine kinase"/>
    <property type="match status" value="1"/>
</dbReference>
<dbReference type="CDD" id="cd18773">
    <property type="entry name" value="PDC1_HK_sensor"/>
    <property type="match status" value="1"/>
</dbReference>
<evidence type="ECO:0000256" key="5">
    <source>
        <dbReference type="ARBA" id="ARBA00022679"/>
    </source>
</evidence>
<dbReference type="GO" id="GO:0016020">
    <property type="term" value="C:membrane"/>
    <property type="evidence" value="ECO:0007669"/>
    <property type="project" value="UniProtKB-SubCell"/>
</dbReference>
<evidence type="ECO:0000259" key="10">
    <source>
        <dbReference type="PROSITE" id="PS50885"/>
    </source>
</evidence>
<evidence type="ECO:0000313" key="11">
    <source>
        <dbReference type="EMBL" id="KST65965.1"/>
    </source>
</evidence>
<dbReference type="RefSeq" id="WP_058183909.1">
    <property type="nucleotide sequence ID" value="NZ_LMTZ01000101.1"/>
</dbReference>
<feature type="domain" description="HAMP" evidence="10">
    <location>
        <begin position="347"/>
        <end position="400"/>
    </location>
</feature>
<dbReference type="Pfam" id="PF02518">
    <property type="entry name" value="HATPase_c"/>
    <property type="match status" value="1"/>
</dbReference>
<dbReference type="SUPFAM" id="SSF47384">
    <property type="entry name" value="Homodimeric domain of signal transducing histidine kinase"/>
    <property type="match status" value="1"/>
</dbReference>